<keyword evidence="2" id="KW-0808">Transferase</keyword>
<dbReference type="AlphaFoldDB" id="A0A345Z2I6"/>
<keyword evidence="2" id="KW-0418">Kinase</keyword>
<dbReference type="Gene3D" id="3.30.420.40">
    <property type="match status" value="2"/>
</dbReference>
<evidence type="ECO:0000313" key="2">
    <source>
        <dbReference type="EMBL" id="AXK50815.1"/>
    </source>
</evidence>
<dbReference type="InterPro" id="IPR000600">
    <property type="entry name" value="ROK"/>
</dbReference>
<evidence type="ECO:0000256" key="1">
    <source>
        <dbReference type="ARBA" id="ARBA00006479"/>
    </source>
</evidence>
<dbReference type="CDD" id="cd24152">
    <property type="entry name" value="ASKHA_NBD_ROK-like"/>
    <property type="match status" value="1"/>
</dbReference>
<proteinExistence type="inferred from homology"/>
<accession>A0A345Z2I6</accession>
<organism evidence="2 3">
    <name type="scientific">Spiroplasma alleghenense</name>
    <dbReference type="NCBI Taxonomy" id="216931"/>
    <lineage>
        <taxon>Bacteria</taxon>
        <taxon>Bacillati</taxon>
        <taxon>Mycoplasmatota</taxon>
        <taxon>Mollicutes</taxon>
        <taxon>Entomoplasmatales</taxon>
        <taxon>Spiroplasmataceae</taxon>
        <taxon>Spiroplasma</taxon>
    </lineage>
</organism>
<protein>
    <submittedName>
        <fullName evidence="2">ROK family sugar kinase</fullName>
    </submittedName>
</protein>
<dbReference type="InterPro" id="IPR043129">
    <property type="entry name" value="ATPase_NBD"/>
</dbReference>
<comment type="similarity">
    <text evidence="1">Belongs to the ROK (NagC/XylR) family.</text>
</comment>
<dbReference type="Pfam" id="PF00480">
    <property type="entry name" value="ROK"/>
    <property type="match status" value="1"/>
</dbReference>
<gene>
    <name evidence="2" type="ORF">SALLE_v1c01390</name>
</gene>
<dbReference type="PANTHER" id="PTHR18964:SF170">
    <property type="entry name" value="SUGAR KINASE"/>
    <property type="match status" value="1"/>
</dbReference>
<dbReference type="RefSeq" id="WP_115557741.1">
    <property type="nucleotide sequence ID" value="NZ_CP031376.1"/>
</dbReference>
<dbReference type="EMBL" id="CP031376">
    <property type="protein sequence ID" value="AXK50815.1"/>
    <property type="molecule type" value="Genomic_DNA"/>
</dbReference>
<dbReference type="SUPFAM" id="SSF53067">
    <property type="entry name" value="Actin-like ATPase domain"/>
    <property type="match status" value="1"/>
</dbReference>
<keyword evidence="3" id="KW-1185">Reference proteome</keyword>
<dbReference type="Proteomes" id="UP000254792">
    <property type="component" value="Chromosome"/>
</dbReference>
<dbReference type="GO" id="GO:0016301">
    <property type="term" value="F:kinase activity"/>
    <property type="evidence" value="ECO:0007669"/>
    <property type="project" value="UniProtKB-KW"/>
</dbReference>
<sequence>MNYVFDIGGMSTKYEIYDKKTKVKEGNVVYKKFIDEKEIQAIINQIIVENKTDFKVGAIAISSPGIINPETGEISGLAAIENYHLVNWKKELSKWTDKVYVENDANCAALAELFSGNAQKVNNAIFLIVGTGIGGSVIINKKLFRGSHLQAGEIGCNLEFIENKEFKNSSTQCSTNALINFYEKLTKNKITGEEILEKYHEDGNAKKAVDQMVFNLSKLIMNSSFLIDPQLVLIGGGISKNNLFIALLIKQIDELYKLTELKRQFEIKSCYYYNEANLIGALSLIEEK</sequence>
<dbReference type="PANTHER" id="PTHR18964">
    <property type="entry name" value="ROK (REPRESSOR, ORF, KINASE) FAMILY"/>
    <property type="match status" value="1"/>
</dbReference>
<name>A0A345Z2I6_9MOLU</name>
<dbReference type="KEGG" id="salx:SALLE_v1c01390"/>
<evidence type="ECO:0000313" key="3">
    <source>
        <dbReference type="Proteomes" id="UP000254792"/>
    </source>
</evidence>
<reference evidence="2 3" key="1">
    <citation type="submission" date="2018-07" db="EMBL/GenBank/DDBJ databases">
        <title>Complete genome sequence of Spiroplasma alleghenense PLHS-1 (ATCC 51752).</title>
        <authorList>
            <person name="Chou L."/>
            <person name="Lee T.-Y."/>
            <person name="Tsai Y.-M."/>
            <person name="Kuo C.-H."/>
        </authorList>
    </citation>
    <scope>NUCLEOTIDE SEQUENCE [LARGE SCALE GENOMIC DNA]</scope>
    <source>
        <strain evidence="2 3">PLHS-1</strain>
    </source>
</reference>
<dbReference type="OrthoDB" id="9795247at2"/>